<evidence type="ECO:0000256" key="4">
    <source>
        <dbReference type="ARBA" id="ARBA00023125"/>
    </source>
</evidence>
<comment type="caution">
    <text evidence="7">The sequence shown here is derived from an EMBL/GenBank/DDBJ whole genome shotgun (WGS) entry which is preliminary data.</text>
</comment>
<dbReference type="Gene3D" id="1.10.260.40">
    <property type="entry name" value="lambda repressor-like DNA-binding domains"/>
    <property type="match status" value="1"/>
</dbReference>
<dbReference type="SUPFAM" id="SSF53822">
    <property type="entry name" value="Periplasmic binding protein-like I"/>
    <property type="match status" value="1"/>
</dbReference>
<dbReference type="InterPro" id="IPR028082">
    <property type="entry name" value="Peripla_BP_I"/>
</dbReference>
<dbReference type="SMART" id="SM00354">
    <property type="entry name" value="HTH_LACI"/>
    <property type="match status" value="1"/>
</dbReference>
<dbReference type="AlphaFoldDB" id="A0A098MBP2"/>
<keyword evidence="3" id="KW-0805">Transcription regulation</keyword>
<dbReference type="GO" id="GO:0003700">
    <property type="term" value="F:DNA-binding transcription factor activity"/>
    <property type="evidence" value="ECO:0007669"/>
    <property type="project" value="TreeGrafter"/>
</dbReference>
<dbReference type="CDD" id="cd01392">
    <property type="entry name" value="HTH_LacI"/>
    <property type="match status" value="1"/>
</dbReference>
<feature type="domain" description="HTH lacI-type" evidence="6">
    <location>
        <begin position="3"/>
        <end position="57"/>
    </location>
</feature>
<dbReference type="InterPro" id="IPR000843">
    <property type="entry name" value="HTH_LacI"/>
</dbReference>
<accession>A0A098MBP2</accession>
<organism evidence="7 8">
    <name type="scientific">Paenibacillus wynnii</name>
    <dbReference type="NCBI Taxonomy" id="268407"/>
    <lineage>
        <taxon>Bacteria</taxon>
        <taxon>Bacillati</taxon>
        <taxon>Bacillota</taxon>
        <taxon>Bacilli</taxon>
        <taxon>Bacillales</taxon>
        <taxon>Paenibacillaceae</taxon>
        <taxon>Paenibacillus</taxon>
    </lineage>
</organism>
<sequence length="332" mass="37005">MTTRIKDVAKEAGVSTATVSHVINDTKFVSDEVKLKVEEAMKRLQYIPNMVARSLRSRKSNTIGLIVPIKTNDNSNNFFLSVANGIEEVLSKNGYHLLVSNSHEDPIEEIERIKMFNTQRIDGLIIAPTSGITRESCGLFGHYPIVFFDRRPEGVPGDWVLVDGMKSAYRGVSALIEKGHRKIGFIAGRMDIPTSNDRFNGYRKALEDYGIGFNEDYIRIGDLNGASGYEMTKELISQEVITAVFVANNAMSLGAVKYLKDNHYDIPGDIALIGFDDYEWTGIVNPPLSVIRQPSCEVGRRAAEIMLKRIKRSDSICQGHLLEAELIVRGSF</sequence>
<dbReference type="EMBL" id="JQCR01000002">
    <property type="protein sequence ID" value="KGE18967.1"/>
    <property type="molecule type" value="Genomic_DNA"/>
</dbReference>
<dbReference type="PANTHER" id="PTHR30146">
    <property type="entry name" value="LACI-RELATED TRANSCRIPTIONAL REPRESSOR"/>
    <property type="match status" value="1"/>
</dbReference>
<evidence type="ECO:0000256" key="3">
    <source>
        <dbReference type="ARBA" id="ARBA00023015"/>
    </source>
</evidence>
<keyword evidence="5" id="KW-0804">Transcription</keyword>
<dbReference type="Gene3D" id="3.40.50.2300">
    <property type="match status" value="2"/>
</dbReference>
<dbReference type="PRINTS" id="PR00036">
    <property type="entry name" value="HTHLACI"/>
</dbReference>
<evidence type="ECO:0000256" key="1">
    <source>
        <dbReference type="ARBA" id="ARBA00019435"/>
    </source>
</evidence>
<evidence type="ECO:0000313" key="7">
    <source>
        <dbReference type="EMBL" id="KGE18967.1"/>
    </source>
</evidence>
<dbReference type="RefSeq" id="WP_036649435.1">
    <property type="nucleotide sequence ID" value="NZ_JQCR01000002.1"/>
</dbReference>
<dbReference type="Pfam" id="PF13377">
    <property type="entry name" value="Peripla_BP_3"/>
    <property type="match status" value="1"/>
</dbReference>
<dbReference type="InterPro" id="IPR010982">
    <property type="entry name" value="Lambda_DNA-bd_dom_sf"/>
</dbReference>
<dbReference type="PANTHER" id="PTHR30146:SF148">
    <property type="entry name" value="HTH-TYPE TRANSCRIPTIONAL REPRESSOR PURR-RELATED"/>
    <property type="match status" value="1"/>
</dbReference>
<dbReference type="OrthoDB" id="9796186at2"/>
<evidence type="ECO:0000259" key="6">
    <source>
        <dbReference type="PROSITE" id="PS50932"/>
    </source>
</evidence>
<dbReference type="CDD" id="cd06267">
    <property type="entry name" value="PBP1_LacI_sugar_binding-like"/>
    <property type="match status" value="1"/>
</dbReference>
<protein>
    <recommendedName>
        <fullName evidence="1">Catabolite control protein A</fullName>
    </recommendedName>
</protein>
<reference evidence="7 8" key="1">
    <citation type="submission" date="2014-08" db="EMBL/GenBank/DDBJ databases">
        <authorList>
            <person name="den Bakker H.C."/>
        </authorList>
    </citation>
    <scope>NUCLEOTIDE SEQUENCE [LARGE SCALE GENOMIC DNA]</scope>
    <source>
        <strain evidence="7 8">DSM 18334</strain>
    </source>
</reference>
<reference evidence="7 8" key="2">
    <citation type="submission" date="2014-10" db="EMBL/GenBank/DDBJ databases">
        <title>Comparative genomics of the Paenibacillus odorifer group.</title>
        <authorList>
            <person name="Tsai Y.-C."/>
            <person name="Martin N."/>
            <person name="Korlach J."/>
            <person name="Wiedmann M."/>
        </authorList>
    </citation>
    <scope>NUCLEOTIDE SEQUENCE [LARGE SCALE GENOMIC DNA]</scope>
    <source>
        <strain evidence="7 8">DSM 18334</strain>
    </source>
</reference>
<keyword evidence="8" id="KW-1185">Reference proteome</keyword>
<dbReference type="STRING" id="268407.PWYN_06095"/>
<name>A0A098MBP2_9BACL</name>
<dbReference type="Pfam" id="PF00356">
    <property type="entry name" value="LacI"/>
    <property type="match status" value="1"/>
</dbReference>
<dbReference type="PROSITE" id="PS00356">
    <property type="entry name" value="HTH_LACI_1"/>
    <property type="match status" value="1"/>
</dbReference>
<dbReference type="eggNOG" id="COG1609">
    <property type="taxonomic scope" value="Bacteria"/>
</dbReference>
<dbReference type="InterPro" id="IPR046335">
    <property type="entry name" value="LacI/GalR-like_sensor"/>
</dbReference>
<keyword evidence="4" id="KW-0238">DNA-binding</keyword>
<keyword evidence="2" id="KW-0678">Repressor</keyword>
<dbReference type="Proteomes" id="UP000029734">
    <property type="component" value="Unassembled WGS sequence"/>
</dbReference>
<proteinExistence type="predicted"/>
<evidence type="ECO:0000313" key="8">
    <source>
        <dbReference type="Proteomes" id="UP000029734"/>
    </source>
</evidence>
<dbReference type="PROSITE" id="PS50932">
    <property type="entry name" value="HTH_LACI_2"/>
    <property type="match status" value="1"/>
</dbReference>
<dbReference type="SUPFAM" id="SSF47413">
    <property type="entry name" value="lambda repressor-like DNA-binding domains"/>
    <property type="match status" value="1"/>
</dbReference>
<evidence type="ECO:0000256" key="5">
    <source>
        <dbReference type="ARBA" id="ARBA00023163"/>
    </source>
</evidence>
<dbReference type="FunFam" id="1.10.260.40:FF:000002">
    <property type="entry name" value="HTH-type transcriptional repressor PurR"/>
    <property type="match status" value="1"/>
</dbReference>
<gene>
    <name evidence="7" type="ORF">PWYN_06095</name>
</gene>
<evidence type="ECO:0000256" key="2">
    <source>
        <dbReference type="ARBA" id="ARBA00022491"/>
    </source>
</evidence>
<dbReference type="GO" id="GO:0000976">
    <property type="term" value="F:transcription cis-regulatory region binding"/>
    <property type="evidence" value="ECO:0007669"/>
    <property type="project" value="TreeGrafter"/>
</dbReference>